<keyword evidence="4 5" id="KW-0472">Membrane</keyword>
<dbReference type="AlphaFoldDB" id="A0A6N1VD09"/>
<dbReference type="GO" id="GO:0016020">
    <property type="term" value="C:membrane"/>
    <property type="evidence" value="ECO:0007669"/>
    <property type="project" value="UniProtKB-SubCell"/>
</dbReference>
<keyword evidence="2 5" id="KW-0812">Transmembrane</keyword>
<gene>
    <name evidence="7" type="ORF">HTY61_11000</name>
</gene>
<name>A0A6N1VD09_9HYPH</name>
<feature type="transmembrane region" description="Helical" evidence="5">
    <location>
        <begin position="160"/>
        <end position="182"/>
    </location>
</feature>
<organism evidence="7 8">
    <name type="scientific">Oricola thermophila</name>
    <dbReference type="NCBI Taxonomy" id="2742145"/>
    <lineage>
        <taxon>Bacteria</taxon>
        <taxon>Pseudomonadati</taxon>
        <taxon>Pseudomonadota</taxon>
        <taxon>Alphaproteobacteria</taxon>
        <taxon>Hyphomicrobiales</taxon>
        <taxon>Ahrensiaceae</taxon>
        <taxon>Oricola</taxon>
    </lineage>
</organism>
<evidence type="ECO:0000256" key="2">
    <source>
        <dbReference type="ARBA" id="ARBA00022692"/>
    </source>
</evidence>
<evidence type="ECO:0000259" key="6">
    <source>
        <dbReference type="Pfam" id="PF07298"/>
    </source>
</evidence>
<evidence type="ECO:0000313" key="8">
    <source>
        <dbReference type="Proteomes" id="UP000509367"/>
    </source>
</evidence>
<feature type="domain" description="NnrU" evidence="6">
    <location>
        <begin position="3"/>
        <end position="187"/>
    </location>
</feature>
<dbReference type="EMBL" id="CP054836">
    <property type="protein sequence ID" value="QKV18941.1"/>
    <property type="molecule type" value="Genomic_DNA"/>
</dbReference>
<proteinExistence type="predicted"/>
<comment type="subcellular location">
    <subcellularLocation>
        <location evidence="1">Membrane</location>
        <topology evidence="1">Multi-pass membrane protein</topology>
    </subcellularLocation>
</comment>
<keyword evidence="3 5" id="KW-1133">Transmembrane helix</keyword>
<keyword evidence="8" id="KW-1185">Reference proteome</keyword>
<dbReference type="RefSeq" id="WP_175276833.1">
    <property type="nucleotide sequence ID" value="NZ_CP054836.1"/>
</dbReference>
<dbReference type="Pfam" id="PF07298">
    <property type="entry name" value="NnrU"/>
    <property type="match status" value="1"/>
</dbReference>
<evidence type="ECO:0000256" key="5">
    <source>
        <dbReference type="SAM" id="Phobius"/>
    </source>
</evidence>
<dbReference type="InterPro" id="IPR009915">
    <property type="entry name" value="NnrU_dom"/>
</dbReference>
<dbReference type="Proteomes" id="UP000509367">
    <property type="component" value="Chromosome"/>
</dbReference>
<evidence type="ECO:0000256" key="4">
    <source>
        <dbReference type="ARBA" id="ARBA00023136"/>
    </source>
</evidence>
<sequence length="188" mass="20496">MIVLIVGLALFLGIHSVRFVVPALRENLVERMGENGWKGIYSLVALVGFGLVIWGYALARPDAPVFYEPPVWTRHIVILLMLVSMILLLAAYVPAGFIKARVKHPMLAAVKIWAFAHILANGDLATLLLAGAFLAWAVADRISVKRRGDPAFGNMSARNDVIAVVVGSAITIWFVLQLHAFLFGVSPI</sequence>
<evidence type="ECO:0000256" key="3">
    <source>
        <dbReference type="ARBA" id="ARBA00022989"/>
    </source>
</evidence>
<dbReference type="KEGG" id="orm:HTY61_11000"/>
<feature type="transmembrane region" description="Helical" evidence="5">
    <location>
        <begin position="40"/>
        <end position="59"/>
    </location>
</feature>
<feature type="transmembrane region" description="Helical" evidence="5">
    <location>
        <begin position="71"/>
        <end position="92"/>
    </location>
</feature>
<evidence type="ECO:0000256" key="1">
    <source>
        <dbReference type="ARBA" id="ARBA00004141"/>
    </source>
</evidence>
<evidence type="ECO:0000313" key="7">
    <source>
        <dbReference type="EMBL" id="QKV18941.1"/>
    </source>
</evidence>
<protein>
    <submittedName>
        <fullName evidence="7">NnrU family protein</fullName>
    </submittedName>
</protein>
<reference evidence="7 8" key="1">
    <citation type="submission" date="2020-06" db="EMBL/GenBank/DDBJ databases">
        <title>Oricola thermophila sp. nov. isolated from a tidal sediments.</title>
        <authorList>
            <person name="Kwon K.K."/>
            <person name="Yang S.-H."/>
            <person name="Park M.-J."/>
        </authorList>
    </citation>
    <scope>NUCLEOTIDE SEQUENCE [LARGE SCALE GENOMIC DNA]</scope>
    <source>
        <strain evidence="7 8">MEBiC13590</strain>
    </source>
</reference>
<accession>A0A6N1VD09</accession>
<feature type="transmembrane region" description="Helical" evidence="5">
    <location>
        <begin position="112"/>
        <end position="139"/>
    </location>
</feature>